<comment type="caution">
    <text evidence="1">The sequence shown here is derived from an EMBL/GenBank/DDBJ whole genome shotgun (WGS) entry which is preliminary data.</text>
</comment>
<evidence type="ECO:0000313" key="2">
    <source>
        <dbReference type="Proteomes" id="UP000659904"/>
    </source>
</evidence>
<proteinExistence type="predicted"/>
<dbReference type="Proteomes" id="UP000659904">
    <property type="component" value="Unassembled WGS sequence"/>
</dbReference>
<keyword evidence="2" id="KW-1185">Reference proteome</keyword>
<accession>A0A8J3P2E0</accession>
<gene>
    <name evidence="1" type="ORF">Cci01nite_62060</name>
</gene>
<dbReference type="AlphaFoldDB" id="A0A8J3P2E0"/>
<reference evidence="1 2" key="1">
    <citation type="submission" date="2021-01" db="EMBL/GenBank/DDBJ databases">
        <title>Whole genome shotgun sequence of Catellatospora citrea NBRC 14495.</title>
        <authorList>
            <person name="Komaki H."/>
            <person name="Tamura T."/>
        </authorList>
    </citation>
    <scope>NUCLEOTIDE SEQUENCE [LARGE SCALE GENOMIC DNA]</scope>
    <source>
        <strain evidence="1 2">NBRC 14495</strain>
    </source>
</reference>
<dbReference type="EMBL" id="BONH01000035">
    <property type="protein sequence ID" value="GIG01113.1"/>
    <property type="molecule type" value="Genomic_DNA"/>
</dbReference>
<sequence>MTTASAIGSRVNVNASSGRAACITPSPSEDTVCAVHSRPNPAGSFLTSEVFAVGGVRRVMGAGFPIFGGVGTDQDLPCCHGCYDNRGLS</sequence>
<protein>
    <submittedName>
        <fullName evidence="1">Uncharacterized protein</fullName>
    </submittedName>
</protein>
<evidence type="ECO:0000313" key="1">
    <source>
        <dbReference type="EMBL" id="GIG01113.1"/>
    </source>
</evidence>
<organism evidence="1 2">
    <name type="scientific">Catellatospora citrea</name>
    <dbReference type="NCBI Taxonomy" id="53366"/>
    <lineage>
        <taxon>Bacteria</taxon>
        <taxon>Bacillati</taxon>
        <taxon>Actinomycetota</taxon>
        <taxon>Actinomycetes</taxon>
        <taxon>Micromonosporales</taxon>
        <taxon>Micromonosporaceae</taxon>
        <taxon>Catellatospora</taxon>
    </lineage>
</organism>
<name>A0A8J3P2E0_9ACTN</name>